<dbReference type="InterPro" id="IPR008622">
    <property type="entry name" value="FliT"/>
</dbReference>
<evidence type="ECO:0000313" key="5">
    <source>
        <dbReference type="EMBL" id="VFU18596.1"/>
    </source>
</evidence>
<organism evidence="5">
    <name type="scientific">anaerobic digester metagenome</name>
    <dbReference type="NCBI Taxonomy" id="1263854"/>
    <lineage>
        <taxon>unclassified sequences</taxon>
        <taxon>metagenomes</taxon>
        <taxon>ecological metagenomes</taxon>
    </lineage>
</organism>
<protein>
    <recommendedName>
        <fullName evidence="6">FlgN protein</fullName>
    </recommendedName>
</protein>
<gene>
    <name evidence="5" type="ORF">SCFA_860017</name>
</gene>
<evidence type="ECO:0000256" key="2">
    <source>
        <dbReference type="ARBA" id="ARBA00022490"/>
    </source>
</evidence>
<evidence type="ECO:0008006" key="6">
    <source>
        <dbReference type="Google" id="ProtNLM"/>
    </source>
</evidence>
<proteinExistence type="predicted"/>
<dbReference type="Pfam" id="PF05400">
    <property type="entry name" value="FliT"/>
    <property type="match status" value="1"/>
</dbReference>
<evidence type="ECO:0000256" key="1">
    <source>
        <dbReference type="ARBA" id="ARBA00004496"/>
    </source>
</evidence>
<accession>A0A485M501</accession>
<reference evidence="5" key="1">
    <citation type="submission" date="2019-03" db="EMBL/GenBank/DDBJ databases">
        <authorList>
            <person name="Hao L."/>
        </authorList>
    </citation>
    <scope>NUCLEOTIDE SEQUENCE</scope>
</reference>
<keyword evidence="4" id="KW-0143">Chaperone</keyword>
<evidence type="ECO:0000256" key="4">
    <source>
        <dbReference type="ARBA" id="ARBA00023186"/>
    </source>
</evidence>
<evidence type="ECO:0000256" key="3">
    <source>
        <dbReference type="ARBA" id="ARBA00022795"/>
    </source>
</evidence>
<sequence length="122" mass="14013">MGTDHQKIVLSLLKKWQSLIQEQGTSLSEGDMEKFERLTRDTAVIQARLDDIFSRQKPAKLNKETIDLLREIGSRHAELLEELKRGVDEISNTLGDLRRTKTSLKGYRQTKATGPRFMNEIT</sequence>
<comment type="subcellular location">
    <subcellularLocation>
        <location evidence="1">Cytoplasm</location>
    </subcellularLocation>
</comment>
<dbReference type="EMBL" id="CAADRM010000154">
    <property type="protein sequence ID" value="VFU18596.1"/>
    <property type="molecule type" value="Genomic_DNA"/>
</dbReference>
<keyword evidence="2" id="KW-0963">Cytoplasm</keyword>
<dbReference type="AlphaFoldDB" id="A0A485M501"/>
<keyword evidence="3" id="KW-1005">Bacterial flagellum biogenesis</keyword>
<name>A0A485M501_9ZZZZ</name>